<protein>
    <recommendedName>
        <fullName evidence="4">S-adenosyl-L-methionine-dependent methyltransferase</fullName>
        <ecNumber evidence="4">2.1.1.-</ecNumber>
    </recommendedName>
</protein>
<comment type="similarity">
    <text evidence="1 4">Belongs to the UPF0677 family.</text>
</comment>
<dbReference type="NCBIfam" id="TIGR00027">
    <property type="entry name" value="mthyl_TIGR00027"/>
    <property type="match status" value="1"/>
</dbReference>
<keyword evidence="4" id="KW-0949">S-adenosyl-L-methionine</keyword>
<comment type="function">
    <text evidence="4">Exhibits S-adenosyl-L-methionine-dependent methyltransferase activity.</text>
</comment>
<evidence type="ECO:0000256" key="2">
    <source>
        <dbReference type="ARBA" id="ARBA00022603"/>
    </source>
</evidence>
<sequence>MRAAHQILDTPPLLFEDPLALALLGPDAEAMIRAHIARHQTLYGRGLRSHVCLRSRFTEDRLRQAEADRYVLVGAGLDTFALRQPDWAKGLRILEIDHPATQAKKREAIAKAGWAEPQNLAFAAADFTRESLADILGRQQIARHEKVFFSWLGVTMYLTEAEIDASLDAMAHASDHPSVSLTFKQPDRGQGDKAMRDLVASLGESYVSDFTPEAMAAKLTQHGFVNQEFLTPERATAEYFTPPRSDLTAPRRSGIVYATTA</sequence>
<proteinExistence type="inferred from homology"/>
<dbReference type="Gene3D" id="3.40.50.150">
    <property type="entry name" value="Vaccinia Virus protein VP39"/>
    <property type="match status" value="1"/>
</dbReference>
<evidence type="ECO:0000256" key="1">
    <source>
        <dbReference type="ARBA" id="ARBA00008138"/>
    </source>
</evidence>
<evidence type="ECO:0000313" key="6">
    <source>
        <dbReference type="Proteomes" id="UP001499951"/>
    </source>
</evidence>
<dbReference type="PANTHER" id="PTHR43619:SF2">
    <property type="entry name" value="S-ADENOSYL-L-METHIONINE-DEPENDENT METHYLTRANSFERASES SUPERFAMILY PROTEIN"/>
    <property type="match status" value="1"/>
</dbReference>
<dbReference type="InterPro" id="IPR011610">
    <property type="entry name" value="SAM_mthyl_Trfase_ML2640-like"/>
</dbReference>
<reference evidence="6" key="1">
    <citation type="journal article" date="2019" name="Int. J. Syst. Evol. Microbiol.">
        <title>The Global Catalogue of Microorganisms (GCM) 10K type strain sequencing project: providing services to taxonomists for standard genome sequencing and annotation.</title>
        <authorList>
            <consortium name="The Broad Institute Genomics Platform"/>
            <consortium name="The Broad Institute Genome Sequencing Center for Infectious Disease"/>
            <person name="Wu L."/>
            <person name="Ma J."/>
        </authorList>
    </citation>
    <scope>NUCLEOTIDE SEQUENCE [LARGE SCALE GENOMIC DNA]</scope>
    <source>
        <strain evidence="6">JCM 15089</strain>
    </source>
</reference>
<organism evidence="5 6">
    <name type="scientific">Rhizomicrobium electricum</name>
    <dbReference type="NCBI Taxonomy" id="480070"/>
    <lineage>
        <taxon>Bacteria</taxon>
        <taxon>Pseudomonadati</taxon>
        <taxon>Pseudomonadota</taxon>
        <taxon>Alphaproteobacteria</taxon>
        <taxon>Micropepsales</taxon>
        <taxon>Micropepsaceae</taxon>
        <taxon>Rhizomicrobium</taxon>
    </lineage>
</organism>
<evidence type="ECO:0000256" key="3">
    <source>
        <dbReference type="ARBA" id="ARBA00022679"/>
    </source>
</evidence>
<dbReference type="Pfam" id="PF04072">
    <property type="entry name" value="LCM"/>
    <property type="match status" value="1"/>
</dbReference>
<keyword evidence="2 4" id="KW-0489">Methyltransferase</keyword>
<dbReference type="InterPro" id="IPR007213">
    <property type="entry name" value="Ppm1/Ppm2/Tcmp"/>
</dbReference>
<evidence type="ECO:0000256" key="4">
    <source>
        <dbReference type="RuleBase" id="RU362030"/>
    </source>
</evidence>
<keyword evidence="3" id="KW-0808">Transferase</keyword>
<gene>
    <name evidence="5" type="ORF">GCM10008942_24560</name>
</gene>
<accession>A0ABP3PY88</accession>
<keyword evidence="6" id="KW-1185">Reference proteome</keyword>
<dbReference type="PANTHER" id="PTHR43619">
    <property type="entry name" value="S-ADENOSYL-L-METHIONINE-DEPENDENT METHYLTRANSFERASE YKTD-RELATED"/>
    <property type="match status" value="1"/>
</dbReference>
<name>A0ABP3PY88_9PROT</name>
<dbReference type="EMBL" id="BAAADD010000006">
    <property type="protein sequence ID" value="GAA0574877.1"/>
    <property type="molecule type" value="Genomic_DNA"/>
</dbReference>
<comment type="caution">
    <text evidence="5">The sequence shown here is derived from an EMBL/GenBank/DDBJ whole genome shotgun (WGS) entry which is preliminary data.</text>
</comment>
<evidence type="ECO:0000313" key="5">
    <source>
        <dbReference type="EMBL" id="GAA0574877.1"/>
    </source>
</evidence>
<dbReference type="Proteomes" id="UP001499951">
    <property type="component" value="Unassembled WGS sequence"/>
</dbReference>
<dbReference type="InterPro" id="IPR029063">
    <property type="entry name" value="SAM-dependent_MTases_sf"/>
</dbReference>
<dbReference type="EC" id="2.1.1.-" evidence="4"/>
<dbReference type="GO" id="GO:0032259">
    <property type="term" value="P:methylation"/>
    <property type="evidence" value="ECO:0007669"/>
    <property type="project" value="UniProtKB-KW"/>
</dbReference>
<dbReference type="SUPFAM" id="SSF53335">
    <property type="entry name" value="S-adenosyl-L-methionine-dependent methyltransferases"/>
    <property type="match status" value="1"/>
</dbReference>
<dbReference type="GO" id="GO:0008168">
    <property type="term" value="F:methyltransferase activity"/>
    <property type="evidence" value="ECO:0007669"/>
    <property type="project" value="UniProtKB-KW"/>
</dbReference>